<dbReference type="InterPro" id="IPR041049">
    <property type="entry name" value="DUF5615"/>
</dbReference>
<gene>
    <name evidence="2" type="ORF">A2V91_00470</name>
</gene>
<evidence type="ECO:0000259" key="1">
    <source>
        <dbReference type="Pfam" id="PF18480"/>
    </source>
</evidence>
<dbReference type="Proteomes" id="UP000179334">
    <property type="component" value="Unassembled WGS sequence"/>
</dbReference>
<evidence type="ECO:0000313" key="2">
    <source>
        <dbReference type="EMBL" id="OGI39989.1"/>
    </source>
</evidence>
<accession>A0A1F6T4P7</accession>
<feature type="domain" description="DUF5615" evidence="1">
    <location>
        <begin position="1"/>
        <end position="110"/>
    </location>
</feature>
<comment type="caution">
    <text evidence="2">The sequence shown here is derived from an EMBL/GenBank/DDBJ whole genome shotgun (WGS) entry which is preliminary data.</text>
</comment>
<reference evidence="2 3" key="1">
    <citation type="journal article" date="2016" name="Nat. Commun.">
        <title>Thousands of microbial genomes shed light on interconnected biogeochemical processes in an aquifer system.</title>
        <authorList>
            <person name="Anantharaman K."/>
            <person name="Brown C.T."/>
            <person name="Hug L.A."/>
            <person name="Sharon I."/>
            <person name="Castelle C.J."/>
            <person name="Probst A.J."/>
            <person name="Thomas B.C."/>
            <person name="Singh A."/>
            <person name="Wilkins M.J."/>
            <person name="Karaoz U."/>
            <person name="Brodie E.L."/>
            <person name="Williams K.H."/>
            <person name="Hubbard S.S."/>
            <person name="Banfield J.F."/>
        </authorList>
    </citation>
    <scope>NUCLEOTIDE SEQUENCE [LARGE SCALE GENOMIC DNA]</scope>
</reference>
<sequence>MKILIDMNLSPDWCEILAKHGWSSAHWSSVGKPTAPDKTVLQYAKDNGYVVLSHDLDFSAILAASGAKAPSVIQVRTQDVLSERFQQLVLDSLRQFESALTAGALIVIDESRARARVLPLK</sequence>
<protein>
    <recommendedName>
        <fullName evidence="1">DUF5615 domain-containing protein</fullName>
    </recommendedName>
</protein>
<proteinExistence type="predicted"/>
<dbReference type="Pfam" id="PF18480">
    <property type="entry name" value="DUF5615"/>
    <property type="match status" value="1"/>
</dbReference>
<organism evidence="2 3">
    <name type="scientific">Candidatus Muproteobacteria bacterium RBG_16_64_10</name>
    <dbReference type="NCBI Taxonomy" id="1817757"/>
    <lineage>
        <taxon>Bacteria</taxon>
        <taxon>Pseudomonadati</taxon>
        <taxon>Pseudomonadota</taxon>
        <taxon>Candidatus Muproteobacteria</taxon>
    </lineage>
</organism>
<evidence type="ECO:0000313" key="3">
    <source>
        <dbReference type="Proteomes" id="UP000179334"/>
    </source>
</evidence>
<name>A0A1F6T4P7_9PROT</name>
<dbReference type="EMBL" id="MFSR01000031">
    <property type="protein sequence ID" value="OGI39989.1"/>
    <property type="molecule type" value="Genomic_DNA"/>
</dbReference>
<dbReference type="AlphaFoldDB" id="A0A1F6T4P7"/>